<sequence length="79" mass="8827">MRPKQMRSILTFRTTTGAMAMERLCREHDFPGRLIPVPGKISAGCGMCWMAEPEAGDSLYEAARSAGLDVEEYYPQIMV</sequence>
<reference evidence="2" key="1">
    <citation type="submission" date="2021-10" db="EMBL/GenBank/DDBJ databases">
        <title>Anaerobic single-cell dispensing facilitates the cultivation of human gut bacteria.</title>
        <authorList>
            <person name="Afrizal A."/>
        </authorList>
    </citation>
    <scope>NUCLEOTIDE SEQUENCE</scope>
    <source>
        <strain evidence="2">CLA-AA-H215</strain>
    </source>
</reference>
<dbReference type="InterPro" id="IPR021778">
    <property type="entry name" value="Se/S_carrier-like"/>
</dbReference>
<dbReference type="AlphaFoldDB" id="A0AAE3EBG0"/>
<gene>
    <name evidence="2" type="ORF">LKD81_13070</name>
</gene>
<name>A0AAE3EBG0_9FIRM</name>
<organism evidence="2 3">
    <name type="scientific">Hominifimenecus microfluidus</name>
    <dbReference type="NCBI Taxonomy" id="2885348"/>
    <lineage>
        <taxon>Bacteria</taxon>
        <taxon>Bacillati</taxon>
        <taxon>Bacillota</taxon>
        <taxon>Clostridia</taxon>
        <taxon>Lachnospirales</taxon>
        <taxon>Lachnospiraceae</taxon>
        <taxon>Hominifimenecus</taxon>
    </lineage>
</organism>
<comment type="caution">
    <text evidence="2">The sequence shown here is derived from an EMBL/GenBank/DDBJ whole genome shotgun (WGS) entry which is preliminary data.</text>
</comment>
<accession>A0AAE3EBG0</accession>
<dbReference type="Pfam" id="PF11823">
    <property type="entry name" value="Se_S_carrier"/>
    <property type="match status" value="1"/>
</dbReference>
<evidence type="ECO:0000313" key="3">
    <source>
        <dbReference type="Proteomes" id="UP001198182"/>
    </source>
</evidence>
<feature type="domain" description="Putative Se/S carrier protein-like" evidence="1">
    <location>
        <begin position="9"/>
        <end position="75"/>
    </location>
</feature>
<dbReference type="RefSeq" id="WP_308454403.1">
    <property type="nucleotide sequence ID" value="NZ_JAJEQR010000044.1"/>
</dbReference>
<dbReference type="Proteomes" id="UP001198182">
    <property type="component" value="Unassembled WGS sequence"/>
</dbReference>
<evidence type="ECO:0000259" key="1">
    <source>
        <dbReference type="Pfam" id="PF11823"/>
    </source>
</evidence>
<protein>
    <submittedName>
        <fullName evidence="2">DUF3343 domain-containing protein</fullName>
    </submittedName>
</protein>
<dbReference type="EMBL" id="JAJEQR010000044">
    <property type="protein sequence ID" value="MCC2231917.1"/>
    <property type="molecule type" value="Genomic_DNA"/>
</dbReference>
<keyword evidence="3" id="KW-1185">Reference proteome</keyword>
<evidence type="ECO:0000313" key="2">
    <source>
        <dbReference type="EMBL" id="MCC2231917.1"/>
    </source>
</evidence>
<proteinExistence type="predicted"/>